<dbReference type="Gene3D" id="3.30.60.20">
    <property type="match status" value="1"/>
</dbReference>
<evidence type="ECO:0000256" key="1">
    <source>
        <dbReference type="ARBA" id="ARBA00007587"/>
    </source>
</evidence>
<keyword evidence="3" id="KW-0237">DNA synthesis</keyword>
<dbReference type="GO" id="GO:0046104">
    <property type="term" value="P:thymidine metabolic process"/>
    <property type="evidence" value="ECO:0007669"/>
    <property type="project" value="TreeGrafter"/>
</dbReference>
<evidence type="ECO:0000256" key="4">
    <source>
        <dbReference type="ARBA" id="ARBA00022679"/>
    </source>
</evidence>
<dbReference type="PIRSF" id="PIRSF035805">
    <property type="entry name" value="TK_cell"/>
    <property type="match status" value="1"/>
</dbReference>
<dbReference type="SUPFAM" id="SSF52540">
    <property type="entry name" value="P-loop containing nucleoside triphosphate hydrolases"/>
    <property type="match status" value="1"/>
</dbReference>
<dbReference type="EC" id="2.7.1.21" evidence="2"/>
<proteinExistence type="inferred from homology"/>
<name>A0A6C0JH83_9ZZZZ</name>
<dbReference type="GO" id="GO:0005524">
    <property type="term" value="F:ATP binding"/>
    <property type="evidence" value="ECO:0007669"/>
    <property type="project" value="UniProtKB-KW"/>
</dbReference>
<dbReference type="InterPro" id="IPR027417">
    <property type="entry name" value="P-loop_NTPase"/>
</dbReference>
<organism evidence="8">
    <name type="scientific">viral metagenome</name>
    <dbReference type="NCBI Taxonomy" id="1070528"/>
    <lineage>
        <taxon>unclassified sequences</taxon>
        <taxon>metagenomes</taxon>
        <taxon>organismal metagenomes</taxon>
    </lineage>
</organism>
<dbReference type="GO" id="GO:0071897">
    <property type="term" value="P:DNA biosynthetic process"/>
    <property type="evidence" value="ECO:0007669"/>
    <property type="project" value="UniProtKB-KW"/>
</dbReference>
<dbReference type="AlphaFoldDB" id="A0A6C0JH83"/>
<dbReference type="Gene3D" id="3.40.50.300">
    <property type="entry name" value="P-loop containing nucleotide triphosphate hydrolases"/>
    <property type="match status" value="1"/>
</dbReference>
<dbReference type="SUPFAM" id="SSF57716">
    <property type="entry name" value="Glucocorticoid receptor-like (DNA-binding domain)"/>
    <property type="match status" value="1"/>
</dbReference>
<dbReference type="InterPro" id="IPR020633">
    <property type="entry name" value="Thymidine_kinase_CS"/>
</dbReference>
<dbReference type="InterPro" id="IPR001267">
    <property type="entry name" value="Thymidine_kinase"/>
</dbReference>
<protein>
    <recommendedName>
        <fullName evidence="2">thymidine kinase</fullName>
        <ecNumber evidence="2">2.7.1.21</ecNumber>
    </recommendedName>
</protein>
<keyword evidence="6" id="KW-0418">Kinase</keyword>
<evidence type="ECO:0000256" key="7">
    <source>
        <dbReference type="ARBA" id="ARBA00022840"/>
    </source>
</evidence>
<evidence type="ECO:0000256" key="3">
    <source>
        <dbReference type="ARBA" id="ARBA00022634"/>
    </source>
</evidence>
<dbReference type="PANTHER" id="PTHR11441:SF0">
    <property type="entry name" value="THYMIDINE KINASE, CYTOSOLIC"/>
    <property type="match status" value="1"/>
</dbReference>
<comment type="similarity">
    <text evidence="1">Belongs to the thymidine kinase family.</text>
</comment>
<accession>A0A6C0JH83</accession>
<dbReference type="PANTHER" id="PTHR11441">
    <property type="entry name" value="THYMIDINE KINASE"/>
    <property type="match status" value="1"/>
</dbReference>
<dbReference type="GO" id="GO:0004797">
    <property type="term" value="F:thymidine kinase activity"/>
    <property type="evidence" value="ECO:0007669"/>
    <property type="project" value="UniProtKB-EC"/>
</dbReference>
<dbReference type="EMBL" id="MN740369">
    <property type="protein sequence ID" value="QHU03128.1"/>
    <property type="molecule type" value="Genomic_DNA"/>
</dbReference>
<keyword evidence="4" id="KW-0808">Transferase</keyword>
<evidence type="ECO:0000256" key="5">
    <source>
        <dbReference type="ARBA" id="ARBA00022741"/>
    </source>
</evidence>
<evidence type="ECO:0000256" key="2">
    <source>
        <dbReference type="ARBA" id="ARBA00012118"/>
    </source>
</evidence>
<sequence>MNVPEDSGFIGMYIGPMYSGKTSKLRELYKQCTFCKIPVEVINYAEDIRYTDESMMSTHNKEMIPCIMAKQLFEAIPLDSNKMKTTKVFLINEGQFFPDVVEWVTRAAEPPYNKSIHICGLDGDFKRDTFGNWLDIIPHSNHIEKLKSICCDCKKNAAIFSHRITKEKEQKVIGNDNYIPLCRKCYHKKNKN</sequence>
<evidence type="ECO:0000313" key="8">
    <source>
        <dbReference type="EMBL" id="QHU03128.1"/>
    </source>
</evidence>
<keyword evidence="5" id="KW-0547">Nucleotide-binding</keyword>
<reference evidence="8" key="1">
    <citation type="journal article" date="2020" name="Nature">
        <title>Giant virus diversity and host interactions through global metagenomics.</title>
        <authorList>
            <person name="Schulz F."/>
            <person name="Roux S."/>
            <person name="Paez-Espino D."/>
            <person name="Jungbluth S."/>
            <person name="Walsh D.A."/>
            <person name="Denef V.J."/>
            <person name="McMahon K.D."/>
            <person name="Konstantinidis K.T."/>
            <person name="Eloe-Fadrosh E.A."/>
            <person name="Kyrpides N.C."/>
            <person name="Woyke T."/>
        </authorList>
    </citation>
    <scope>NUCLEOTIDE SEQUENCE</scope>
    <source>
        <strain evidence="8">GVMAG-M-3300025890-48</strain>
    </source>
</reference>
<dbReference type="PROSITE" id="PS00603">
    <property type="entry name" value="TK_CELLULAR_TYPE"/>
    <property type="match status" value="1"/>
</dbReference>
<keyword evidence="7" id="KW-0067">ATP-binding</keyword>
<dbReference type="Pfam" id="PF00265">
    <property type="entry name" value="TK"/>
    <property type="match status" value="1"/>
</dbReference>
<evidence type="ECO:0000256" key="6">
    <source>
        <dbReference type="ARBA" id="ARBA00022777"/>
    </source>
</evidence>